<evidence type="ECO:0000313" key="3">
    <source>
        <dbReference type="Proteomes" id="UP001328733"/>
    </source>
</evidence>
<reference evidence="2 3" key="1">
    <citation type="submission" date="2024-01" db="EMBL/GenBank/DDBJ databases">
        <title>Genomic insights into the taxonomy and metabolism of the cyanobacterium Pannus brasiliensis CCIBt3594.</title>
        <authorList>
            <person name="Machado M."/>
            <person name="Botero N.B."/>
            <person name="Andreote A.P.D."/>
            <person name="Feitosa A.M.T."/>
            <person name="Popin R."/>
            <person name="Sivonen K."/>
            <person name="Fiore M.F."/>
        </authorList>
    </citation>
    <scope>NUCLEOTIDE SEQUENCE [LARGE SCALE GENOMIC DNA]</scope>
    <source>
        <strain evidence="2 3">CCIBt3594</strain>
    </source>
</reference>
<sequence length="68" mass="7516">MASLPRRIEPFGQRQRIAGMLGLHSYRVPRAGGKVTFSARGPIGKPDDRRTRRRAVVRDSKIDGKSAG</sequence>
<accession>A0AAW9QTE2</accession>
<dbReference type="Proteomes" id="UP001328733">
    <property type="component" value="Unassembled WGS sequence"/>
</dbReference>
<dbReference type="EMBL" id="JBAFSM010000079">
    <property type="protein sequence ID" value="MEG3440195.1"/>
    <property type="molecule type" value="Genomic_DNA"/>
</dbReference>
<evidence type="ECO:0000313" key="2">
    <source>
        <dbReference type="EMBL" id="MEG3440195.1"/>
    </source>
</evidence>
<name>A0AAW9QTE2_9CHRO</name>
<feature type="compositionally biased region" description="Basic and acidic residues" evidence="1">
    <location>
        <begin position="45"/>
        <end position="68"/>
    </location>
</feature>
<gene>
    <name evidence="2" type="ORF">V0288_23905</name>
</gene>
<protein>
    <submittedName>
        <fullName evidence="2">Uncharacterized protein</fullName>
    </submittedName>
</protein>
<keyword evidence="3" id="KW-1185">Reference proteome</keyword>
<feature type="region of interest" description="Disordered" evidence="1">
    <location>
        <begin position="34"/>
        <end position="68"/>
    </location>
</feature>
<proteinExistence type="predicted"/>
<dbReference type="RefSeq" id="WP_332867665.1">
    <property type="nucleotide sequence ID" value="NZ_JBAFSM010000079.1"/>
</dbReference>
<organism evidence="2 3">
    <name type="scientific">Pannus brasiliensis CCIBt3594</name>
    <dbReference type="NCBI Taxonomy" id="1427578"/>
    <lineage>
        <taxon>Bacteria</taxon>
        <taxon>Bacillati</taxon>
        <taxon>Cyanobacteriota</taxon>
        <taxon>Cyanophyceae</taxon>
        <taxon>Oscillatoriophycideae</taxon>
        <taxon>Chroococcales</taxon>
        <taxon>Microcystaceae</taxon>
        <taxon>Pannus</taxon>
    </lineage>
</organism>
<evidence type="ECO:0000256" key="1">
    <source>
        <dbReference type="SAM" id="MobiDB-lite"/>
    </source>
</evidence>
<dbReference type="AlphaFoldDB" id="A0AAW9QTE2"/>
<comment type="caution">
    <text evidence="2">The sequence shown here is derived from an EMBL/GenBank/DDBJ whole genome shotgun (WGS) entry which is preliminary data.</text>
</comment>